<proteinExistence type="predicted"/>
<accession>A0A1Y2AQJ8</accession>
<name>A0A1Y2AQJ8_9FUNG</name>
<gene>
    <name evidence="6" type="ORF">BCR33DRAFT_747703</name>
</gene>
<keyword evidence="3" id="KW-0238">DNA-binding</keyword>
<dbReference type="PANTHER" id="PTHR46910:SF3">
    <property type="entry name" value="HALOTOLERANCE PROTEIN 9-RELATED"/>
    <property type="match status" value="1"/>
</dbReference>
<keyword evidence="2" id="KW-0479">Metal-binding</keyword>
<evidence type="ECO:0008006" key="8">
    <source>
        <dbReference type="Google" id="ProtNLM"/>
    </source>
</evidence>
<organism evidence="6 7">
    <name type="scientific">Rhizoclosmatium globosum</name>
    <dbReference type="NCBI Taxonomy" id="329046"/>
    <lineage>
        <taxon>Eukaryota</taxon>
        <taxon>Fungi</taxon>
        <taxon>Fungi incertae sedis</taxon>
        <taxon>Chytridiomycota</taxon>
        <taxon>Chytridiomycota incertae sedis</taxon>
        <taxon>Chytridiomycetes</taxon>
        <taxon>Chytridiales</taxon>
        <taxon>Chytriomycetaceae</taxon>
        <taxon>Rhizoclosmatium</taxon>
    </lineage>
</organism>
<keyword evidence="4" id="KW-0539">Nucleus</keyword>
<dbReference type="OrthoDB" id="2152933at2759"/>
<evidence type="ECO:0000256" key="2">
    <source>
        <dbReference type="ARBA" id="ARBA00022723"/>
    </source>
</evidence>
<dbReference type="InterPro" id="IPR050987">
    <property type="entry name" value="AtrR-like"/>
</dbReference>
<evidence type="ECO:0000313" key="7">
    <source>
        <dbReference type="Proteomes" id="UP000193642"/>
    </source>
</evidence>
<dbReference type="GO" id="GO:0003700">
    <property type="term" value="F:DNA-binding transcription factor activity"/>
    <property type="evidence" value="ECO:0007669"/>
    <property type="project" value="InterPro"/>
</dbReference>
<dbReference type="GO" id="GO:0005634">
    <property type="term" value="C:nucleus"/>
    <property type="evidence" value="ECO:0007669"/>
    <property type="project" value="UniProtKB-SubCell"/>
</dbReference>
<keyword evidence="7" id="KW-1185">Reference proteome</keyword>
<dbReference type="PANTHER" id="PTHR46910">
    <property type="entry name" value="TRANSCRIPTION FACTOR PDR1"/>
    <property type="match status" value="1"/>
</dbReference>
<comment type="caution">
    <text evidence="6">The sequence shown here is derived from an EMBL/GenBank/DDBJ whole genome shotgun (WGS) entry which is preliminary data.</text>
</comment>
<dbReference type="GO" id="GO:0046872">
    <property type="term" value="F:metal ion binding"/>
    <property type="evidence" value="ECO:0007669"/>
    <property type="project" value="UniProtKB-KW"/>
</dbReference>
<dbReference type="CDD" id="cd12148">
    <property type="entry name" value="fungal_TF_MHR"/>
    <property type="match status" value="1"/>
</dbReference>
<evidence type="ECO:0000256" key="3">
    <source>
        <dbReference type="ARBA" id="ARBA00023125"/>
    </source>
</evidence>
<keyword evidence="5" id="KW-0175">Coiled coil</keyword>
<sequence>MLMDDNQCHDRTERCLKRGVLCSYREGALHPVTVGTANSTHNNLLNQIKEQQDQINDLTQKLTEAQAALVLANAQIDMYKSRDSLYSPPTSLREGTPSDLQCEDTLLQPTINEWIIMSQYFNLTGYAVLQNFHKHYLDNFATIPASLRLILCAHGTFQYNQKLSMEFYKRARKAATRESQLTTCYQIATNFFLSDYDTKNGHPILAEAYFTQAIRISLIFQRLDYDPDIINPSMPCEEKQLRRHLFWTLYYMTKNVAIVLSKPGLPTIDCSRVKFAVKPFTTKSMINSAYPDVATICYLSGFLDLIHETTKHYQTPPLTIRELLNSTTCEFIRNRIQDMKAKIPSLLILSEGCSLQYLEFTSSFRDRETVTDSLHTTFLYNTTVLVLNRPILYLTRFFPMESSKLVEITPTLIHTLSESVTAAQTTVGLVSWLVHQSKLGLDGENGTFRGTFFRDLPFVSFHLFEAVISLWFALTQTRSYWWTIISSNGGMSDQASMHPSNSTLMGLEDRKRIRGQVLDVLLALRDLEASLSTSVNRNIFHPRYETSNNLISPMVACIARMVEQLEAVEKRLEGYPQIDSEEQDSVSEATLEMSVVSLEANSNIPSLTLDPWVILGFLGVDINGLRWSAWYEDDWCKFWSYVEKERN</sequence>
<evidence type="ECO:0000256" key="4">
    <source>
        <dbReference type="ARBA" id="ARBA00023242"/>
    </source>
</evidence>
<dbReference type="EMBL" id="MCGO01000138">
    <property type="protein sequence ID" value="ORY24802.1"/>
    <property type="molecule type" value="Genomic_DNA"/>
</dbReference>
<dbReference type="AlphaFoldDB" id="A0A1Y2AQJ8"/>
<comment type="subcellular location">
    <subcellularLocation>
        <location evidence="1">Nucleus</location>
    </subcellularLocation>
</comment>
<evidence type="ECO:0000256" key="5">
    <source>
        <dbReference type="SAM" id="Coils"/>
    </source>
</evidence>
<feature type="coiled-coil region" evidence="5">
    <location>
        <begin position="41"/>
        <end position="75"/>
    </location>
</feature>
<reference evidence="6 7" key="1">
    <citation type="submission" date="2016-07" db="EMBL/GenBank/DDBJ databases">
        <title>Pervasive Adenine N6-methylation of Active Genes in Fungi.</title>
        <authorList>
            <consortium name="DOE Joint Genome Institute"/>
            <person name="Mondo S.J."/>
            <person name="Dannebaum R.O."/>
            <person name="Kuo R.C."/>
            <person name="Labutti K."/>
            <person name="Haridas S."/>
            <person name="Kuo A."/>
            <person name="Salamov A."/>
            <person name="Ahrendt S.R."/>
            <person name="Lipzen A."/>
            <person name="Sullivan W."/>
            <person name="Andreopoulos W.B."/>
            <person name="Clum A."/>
            <person name="Lindquist E."/>
            <person name="Daum C."/>
            <person name="Ramamoorthy G.K."/>
            <person name="Gryganskyi A."/>
            <person name="Culley D."/>
            <person name="Magnuson J.K."/>
            <person name="James T.Y."/>
            <person name="O'Malley M.A."/>
            <person name="Stajich J.E."/>
            <person name="Spatafora J.W."/>
            <person name="Visel A."/>
            <person name="Grigoriev I.V."/>
        </authorList>
    </citation>
    <scope>NUCLEOTIDE SEQUENCE [LARGE SCALE GENOMIC DNA]</scope>
    <source>
        <strain evidence="6 7">JEL800</strain>
    </source>
</reference>
<evidence type="ECO:0000313" key="6">
    <source>
        <dbReference type="EMBL" id="ORY24802.1"/>
    </source>
</evidence>
<evidence type="ECO:0000256" key="1">
    <source>
        <dbReference type="ARBA" id="ARBA00004123"/>
    </source>
</evidence>
<dbReference type="GO" id="GO:0003677">
    <property type="term" value="F:DNA binding"/>
    <property type="evidence" value="ECO:0007669"/>
    <property type="project" value="UniProtKB-KW"/>
</dbReference>
<dbReference type="Proteomes" id="UP000193642">
    <property type="component" value="Unassembled WGS sequence"/>
</dbReference>
<protein>
    <recommendedName>
        <fullName evidence="8">Transcription factor domain-containing protein</fullName>
    </recommendedName>
</protein>